<dbReference type="Proteomes" id="UP000636264">
    <property type="component" value="Unassembled WGS sequence"/>
</dbReference>
<name>A0A916W1K0_9HYPH</name>
<evidence type="ECO:0000313" key="2">
    <source>
        <dbReference type="Proteomes" id="UP000636264"/>
    </source>
</evidence>
<comment type="caution">
    <text evidence="1">The sequence shown here is derived from an EMBL/GenBank/DDBJ whole genome shotgun (WGS) entry which is preliminary data.</text>
</comment>
<dbReference type="AlphaFoldDB" id="A0A916W1K0"/>
<sequence length="69" mass="8122">MIVFDLMLTVCLASDASHCRTEHIYFENDGTEMQCMVRAQPHIARWMDSHPGFRVKRWECVNPDVVRKI</sequence>
<gene>
    <name evidence="1" type="ORF">GCM10011385_10550</name>
</gene>
<dbReference type="RefSeq" id="WP_188719898.1">
    <property type="nucleotide sequence ID" value="NZ_BMIF01000002.1"/>
</dbReference>
<protein>
    <submittedName>
        <fullName evidence="1">Uncharacterized protein</fullName>
    </submittedName>
</protein>
<organism evidence="1 2">
    <name type="scientific">Nitratireductor aestuarii</name>
    <dbReference type="NCBI Taxonomy" id="1735103"/>
    <lineage>
        <taxon>Bacteria</taxon>
        <taxon>Pseudomonadati</taxon>
        <taxon>Pseudomonadota</taxon>
        <taxon>Alphaproteobacteria</taxon>
        <taxon>Hyphomicrobiales</taxon>
        <taxon>Phyllobacteriaceae</taxon>
        <taxon>Nitratireductor</taxon>
    </lineage>
</organism>
<accession>A0A916W1K0</accession>
<reference evidence="1" key="2">
    <citation type="submission" date="2020-09" db="EMBL/GenBank/DDBJ databases">
        <authorList>
            <person name="Sun Q."/>
            <person name="Zhou Y."/>
        </authorList>
    </citation>
    <scope>NUCLEOTIDE SEQUENCE</scope>
    <source>
        <strain evidence="1">CGMCC 1.15320</strain>
    </source>
</reference>
<proteinExistence type="predicted"/>
<reference evidence="1" key="1">
    <citation type="journal article" date="2014" name="Int. J. Syst. Evol. Microbiol.">
        <title>Complete genome sequence of Corynebacterium casei LMG S-19264T (=DSM 44701T), isolated from a smear-ripened cheese.</title>
        <authorList>
            <consortium name="US DOE Joint Genome Institute (JGI-PGF)"/>
            <person name="Walter F."/>
            <person name="Albersmeier A."/>
            <person name="Kalinowski J."/>
            <person name="Ruckert C."/>
        </authorList>
    </citation>
    <scope>NUCLEOTIDE SEQUENCE</scope>
    <source>
        <strain evidence="1">CGMCC 1.15320</strain>
    </source>
</reference>
<keyword evidence="2" id="KW-1185">Reference proteome</keyword>
<dbReference type="EMBL" id="BMIF01000002">
    <property type="protein sequence ID" value="GGA58754.1"/>
    <property type="molecule type" value="Genomic_DNA"/>
</dbReference>
<evidence type="ECO:0000313" key="1">
    <source>
        <dbReference type="EMBL" id="GGA58754.1"/>
    </source>
</evidence>